<dbReference type="EnsemblMetazoa" id="AQUA011795-RA">
    <property type="protein sequence ID" value="AQUA011795-PA"/>
    <property type="gene ID" value="AQUA011795"/>
</dbReference>
<proteinExistence type="predicted"/>
<name>A0A182XPJ3_ANOQN</name>
<dbReference type="VEuPathDB" id="VectorBase:AQUA011795"/>
<sequence>MTIDMTDYEKVEAGGSNILCNILPLTSSTEPQTTCTDSELPEMMDYVDARIVNNHDLQEKDIETQCEDGKDASLVFSTRRLSEVLNLPATPHRCAKELLKVKERKEKELQQKKIRALQRQEAKEKRENEKRAKMEERKKLKENQRHLHQRLN</sequence>
<evidence type="ECO:0000256" key="1">
    <source>
        <dbReference type="SAM" id="MobiDB-lite"/>
    </source>
</evidence>
<evidence type="ECO:0000313" key="2">
    <source>
        <dbReference type="EnsemblMetazoa" id="AQUA011795-PA"/>
    </source>
</evidence>
<feature type="compositionally biased region" description="Basic and acidic residues" evidence="1">
    <location>
        <begin position="118"/>
        <end position="145"/>
    </location>
</feature>
<dbReference type="AlphaFoldDB" id="A0A182XPJ3"/>
<evidence type="ECO:0000313" key="3">
    <source>
        <dbReference type="Proteomes" id="UP000076407"/>
    </source>
</evidence>
<reference evidence="2" key="1">
    <citation type="submission" date="2020-05" db="UniProtKB">
        <authorList>
            <consortium name="EnsemblMetazoa"/>
        </authorList>
    </citation>
    <scope>IDENTIFICATION</scope>
    <source>
        <strain evidence="2">SANGQUA</strain>
    </source>
</reference>
<feature type="region of interest" description="Disordered" evidence="1">
    <location>
        <begin position="109"/>
        <end position="152"/>
    </location>
</feature>
<organism evidence="2 3">
    <name type="scientific">Anopheles quadriannulatus</name>
    <name type="common">Mosquito</name>
    <dbReference type="NCBI Taxonomy" id="34691"/>
    <lineage>
        <taxon>Eukaryota</taxon>
        <taxon>Metazoa</taxon>
        <taxon>Ecdysozoa</taxon>
        <taxon>Arthropoda</taxon>
        <taxon>Hexapoda</taxon>
        <taxon>Insecta</taxon>
        <taxon>Pterygota</taxon>
        <taxon>Neoptera</taxon>
        <taxon>Endopterygota</taxon>
        <taxon>Diptera</taxon>
        <taxon>Nematocera</taxon>
        <taxon>Culicoidea</taxon>
        <taxon>Culicidae</taxon>
        <taxon>Anophelinae</taxon>
        <taxon>Anopheles</taxon>
    </lineage>
</organism>
<dbReference type="Proteomes" id="UP000076407">
    <property type="component" value="Unassembled WGS sequence"/>
</dbReference>
<keyword evidence="3" id="KW-1185">Reference proteome</keyword>
<protein>
    <submittedName>
        <fullName evidence="2">Uncharacterized protein</fullName>
    </submittedName>
</protein>
<accession>A0A182XPJ3</accession>